<dbReference type="EMBL" id="BAAAZN010000007">
    <property type="protein sequence ID" value="GAA3551387.1"/>
    <property type="molecule type" value="Genomic_DNA"/>
</dbReference>
<gene>
    <name evidence="8" type="ORF">GCM10022222_38660</name>
</gene>
<proteinExistence type="predicted"/>
<dbReference type="InterPro" id="IPR001851">
    <property type="entry name" value="ABC_transp_permease"/>
</dbReference>
<feature type="transmembrane region" description="Helical" evidence="6">
    <location>
        <begin position="62"/>
        <end position="81"/>
    </location>
</feature>
<comment type="subcellular location">
    <subcellularLocation>
        <location evidence="1">Cell membrane</location>
        <topology evidence="1">Multi-pass membrane protein</topology>
    </subcellularLocation>
</comment>
<keyword evidence="9" id="KW-1185">Reference proteome</keyword>
<organism evidence="8 9">
    <name type="scientific">Amycolatopsis ultiminotia</name>
    <dbReference type="NCBI Taxonomy" id="543629"/>
    <lineage>
        <taxon>Bacteria</taxon>
        <taxon>Bacillati</taxon>
        <taxon>Actinomycetota</taxon>
        <taxon>Actinomycetes</taxon>
        <taxon>Pseudonocardiales</taxon>
        <taxon>Pseudonocardiaceae</taxon>
        <taxon>Amycolatopsis</taxon>
    </lineage>
</organism>
<keyword evidence="3 6" id="KW-0812">Transmembrane</keyword>
<feature type="signal peptide" evidence="7">
    <location>
        <begin position="1"/>
        <end position="21"/>
    </location>
</feature>
<keyword evidence="4 6" id="KW-1133">Transmembrane helix</keyword>
<dbReference type="PANTHER" id="PTHR32196:SF72">
    <property type="entry name" value="RIBOSE IMPORT PERMEASE PROTEIN RBSC"/>
    <property type="match status" value="1"/>
</dbReference>
<evidence type="ECO:0000313" key="9">
    <source>
        <dbReference type="Proteomes" id="UP001500689"/>
    </source>
</evidence>
<evidence type="ECO:0000256" key="4">
    <source>
        <dbReference type="ARBA" id="ARBA00022989"/>
    </source>
</evidence>
<reference evidence="9" key="1">
    <citation type="journal article" date="2019" name="Int. J. Syst. Evol. Microbiol.">
        <title>The Global Catalogue of Microorganisms (GCM) 10K type strain sequencing project: providing services to taxonomists for standard genome sequencing and annotation.</title>
        <authorList>
            <consortium name="The Broad Institute Genomics Platform"/>
            <consortium name="The Broad Institute Genome Sequencing Center for Infectious Disease"/>
            <person name="Wu L."/>
            <person name="Ma J."/>
        </authorList>
    </citation>
    <scope>NUCLEOTIDE SEQUENCE [LARGE SCALE GENOMIC DNA]</scope>
    <source>
        <strain evidence="9">JCM 16898</strain>
    </source>
</reference>
<evidence type="ECO:0000313" key="8">
    <source>
        <dbReference type="EMBL" id="GAA3551387.1"/>
    </source>
</evidence>
<dbReference type="Pfam" id="PF02653">
    <property type="entry name" value="BPD_transp_2"/>
    <property type="match status" value="1"/>
</dbReference>
<sequence>MRTSLVILLSAVACTVIAAMAGVLNSAQLSTGDPTIGPGCALPAISAALFGSTQFRDGRMNVWGTVAASYVLATGVKGLQLAGLPNWIPDLFNGVALLVAVALAQFQRSPTSRFAAIRRTLGLRRENAEGAAT</sequence>
<dbReference type="PANTHER" id="PTHR32196">
    <property type="entry name" value="ABC TRANSPORTER PERMEASE PROTEIN YPHD-RELATED-RELATED"/>
    <property type="match status" value="1"/>
</dbReference>
<evidence type="ECO:0000256" key="2">
    <source>
        <dbReference type="ARBA" id="ARBA00022475"/>
    </source>
</evidence>
<keyword evidence="7" id="KW-0732">Signal</keyword>
<dbReference type="Proteomes" id="UP001500689">
    <property type="component" value="Unassembled WGS sequence"/>
</dbReference>
<name>A0ABP6WL73_9PSEU</name>
<evidence type="ECO:0000256" key="1">
    <source>
        <dbReference type="ARBA" id="ARBA00004651"/>
    </source>
</evidence>
<feature type="chain" id="PRO_5045589890" evidence="7">
    <location>
        <begin position="22"/>
        <end position="133"/>
    </location>
</feature>
<accession>A0ABP6WL73</accession>
<protein>
    <submittedName>
        <fullName evidence="8">Uncharacterized protein</fullName>
    </submittedName>
</protein>
<evidence type="ECO:0000256" key="6">
    <source>
        <dbReference type="SAM" id="Phobius"/>
    </source>
</evidence>
<comment type="caution">
    <text evidence="8">The sequence shown here is derived from an EMBL/GenBank/DDBJ whole genome shotgun (WGS) entry which is preliminary data.</text>
</comment>
<evidence type="ECO:0000256" key="5">
    <source>
        <dbReference type="ARBA" id="ARBA00023136"/>
    </source>
</evidence>
<evidence type="ECO:0000256" key="7">
    <source>
        <dbReference type="SAM" id="SignalP"/>
    </source>
</evidence>
<feature type="transmembrane region" description="Helical" evidence="6">
    <location>
        <begin position="87"/>
        <end position="106"/>
    </location>
</feature>
<keyword evidence="5 6" id="KW-0472">Membrane</keyword>
<evidence type="ECO:0000256" key="3">
    <source>
        <dbReference type="ARBA" id="ARBA00022692"/>
    </source>
</evidence>
<keyword evidence="2" id="KW-1003">Cell membrane</keyword>
<feature type="transmembrane region" description="Helical" evidence="6">
    <location>
        <begin position="36"/>
        <end position="55"/>
    </location>
</feature>